<dbReference type="Proteomes" id="UP001358193">
    <property type="component" value="Segment"/>
</dbReference>
<protein>
    <submittedName>
        <fullName evidence="1">Uncharacterized protein</fullName>
    </submittedName>
</protein>
<keyword evidence="2" id="KW-1185">Reference proteome</keyword>
<evidence type="ECO:0000313" key="1">
    <source>
        <dbReference type="EMBL" id="WQJ53808.1"/>
    </source>
</evidence>
<accession>A0ABZ0Z3N8</accession>
<organism evidence="1 2">
    <name type="scientific">phage Lak_Megaphage_Sonny</name>
    <dbReference type="NCBI Taxonomy" id="3109229"/>
    <lineage>
        <taxon>Viruses</taxon>
        <taxon>Duplodnaviria</taxon>
        <taxon>Heunggongvirae</taxon>
        <taxon>Uroviricota</taxon>
        <taxon>Caudoviricetes</taxon>
        <taxon>Caudoviricetes code 15 clade</taxon>
    </lineage>
</organism>
<sequence>MTISKMINILSSYEDCPLFEVKDSAKYDFETDTYPCQVREIILLSDVIEQFKNNEGDFFDKYKVSSDFKELLKLIESHKTMEIFKLYEDSQQEKLDKWDTYHPDETYEEYTKRKFDERCKKMQKNLTDITTISLASMLSNNYQ</sequence>
<evidence type="ECO:0000313" key="2">
    <source>
        <dbReference type="Proteomes" id="UP001358193"/>
    </source>
</evidence>
<dbReference type="EMBL" id="OR769223">
    <property type="protein sequence ID" value="WQJ53808.1"/>
    <property type="molecule type" value="Genomic_DNA"/>
</dbReference>
<name>A0ABZ0Z3N8_9CAUD</name>
<reference evidence="1 2" key="1">
    <citation type="submission" date="2023-11" db="EMBL/GenBank/DDBJ databases">
        <authorList>
            <person name="Cook R."/>
            <person name="Crisci M."/>
            <person name="Pye H."/>
            <person name="Adriaenssens E."/>
            <person name="Santini J."/>
        </authorList>
    </citation>
    <scope>NUCLEOTIDE SEQUENCE [LARGE SCALE GENOMIC DNA]</scope>
    <source>
        <strain evidence="1">Lak_Megaphage_Sonny</strain>
    </source>
</reference>
<proteinExistence type="predicted"/>